<name>A0ABU9F088_9STAP</name>
<keyword evidence="1" id="KW-0378">Hydrolase</keyword>
<evidence type="ECO:0000313" key="5">
    <source>
        <dbReference type="EMBL" id="MEL0539155.1"/>
    </source>
</evidence>
<evidence type="ECO:0000259" key="4">
    <source>
        <dbReference type="Pfam" id="PF06737"/>
    </source>
</evidence>
<dbReference type="RefSeq" id="WP_341612347.1">
    <property type="nucleotide sequence ID" value="NZ_JBBWSC010000014.1"/>
</dbReference>
<comment type="caution">
    <text evidence="5">The sequence shown here is derived from an EMBL/GenBank/DDBJ whole genome shotgun (WGS) entry which is preliminary data.</text>
</comment>
<organism evidence="5 6">
    <name type="scientific">Staphylococcus debuckii</name>
    <dbReference type="NCBI Taxonomy" id="2044912"/>
    <lineage>
        <taxon>Bacteria</taxon>
        <taxon>Bacillati</taxon>
        <taxon>Bacillota</taxon>
        <taxon>Bacilli</taxon>
        <taxon>Bacillales</taxon>
        <taxon>Staphylococcaceae</taxon>
        <taxon>Staphylococcus</taxon>
    </lineage>
</organism>
<evidence type="ECO:0000256" key="2">
    <source>
        <dbReference type="ARBA" id="ARBA00023295"/>
    </source>
</evidence>
<protein>
    <submittedName>
        <fullName evidence="5">Transglycosylase family protein</fullName>
    </submittedName>
</protein>
<keyword evidence="6" id="KW-1185">Reference proteome</keyword>
<dbReference type="Proteomes" id="UP001380601">
    <property type="component" value="Unassembled WGS sequence"/>
</dbReference>
<feature type="domain" description="Resuscitation-promoting factor core lysozyme-like" evidence="4">
    <location>
        <begin position="165"/>
        <end position="237"/>
    </location>
</feature>
<dbReference type="EMBL" id="JBBWSC010000014">
    <property type="protein sequence ID" value="MEL0539155.1"/>
    <property type="molecule type" value="Genomic_DNA"/>
</dbReference>
<evidence type="ECO:0000313" key="6">
    <source>
        <dbReference type="Proteomes" id="UP001380601"/>
    </source>
</evidence>
<dbReference type="SUPFAM" id="SSF53955">
    <property type="entry name" value="Lysozyme-like"/>
    <property type="match status" value="1"/>
</dbReference>
<feature type="compositionally biased region" description="Low complexity" evidence="3">
    <location>
        <begin position="101"/>
        <end position="138"/>
    </location>
</feature>
<feature type="region of interest" description="Disordered" evidence="3">
    <location>
        <begin position="100"/>
        <end position="138"/>
    </location>
</feature>
<dbReference type="InterPro" id="IPR023346">
    <property type="entry name" value="Lysozyme-like_dom_sf"/>
</dbReference>
<accession>A0ABU9F088</accession>
<sequence length="238" mass="25602">MGGYLLNEETISNIIVAAAAFLATGVASHNADAAELNTAEQTKLAETALNNPAELNQHPVQEGAYEFNFEYKGYDFHFESNGTYWEWSYAAAGTVQQPTHVTTSQASPAQQQAAPVAKQQTQSYSYNTQSQSYSNNSNYSYNTQSTSYSAPAQSYSGGSSNIPAALQAIVYRESRGNIHAVNPDSGAAGKYQFLQTTWDAVAPAGWKGVNPASAPEYIQDQAALTLWDNGNGAGHWAY</sequence>
<keyword evidence="2" id="KW-0326">Glycosidase</keyword>
<proteinExistence type="predicted"/>
<reference evidence="5 6" key="1">
    <citation type="submission" date="2024-04" db="EMBL/GenBank/DDBJ databases">
        <title>Staphylococcus debuckii a clinical isolate.</title>
        <authorList>
            <person name="Magnan C."/>
            <person name="Plumet L."/>
            <person name="Morsli M."/>
            <person name="Molle V."/>
            <person name="Lavigne J.-P."/>
        </authorList>
    </citation>
    <scope>NUCLEOTIDE SEQUENCE [LARGE SCALE GENOMIC DNA]</scope>
    <source>
        <strain evidence="5 6">NSD001</strain>
    </source>
</reference>
<evidence type="ECO:0000256" key="1">
    <source>
        <dbReference type="ARBA" id="ARBA00022801"/>
    </source>
</evidence>
<gene>
    <name evidence="5" type="ORF">AADA34_10575</name>
</gene>
<dbReference type="Pfam" id="PF06737">
    <property type="entry name" value="Transglycosylas"/>
    <property type="match status" value="1"/>
</dbReference>
<dbReference type="InterPro" id="IPR010618">
    <property type="entry name" value="RPF"/>
</dbReference>
<evidence type="ECO:0000256" key="3">
    <source>
        <dbReference type="SAM" id="MobiDB-lite"/>
    </source>
</evidence>
<dbReference type="Gene3D" id="1.10.530.10">
    <property type="match status" value="1"/>
</dbReference>